<dbReference type="Gene3D" id="3.40.50.12580">
    <property type="match status" value="1"/>
</dbReference>
<dbReference type="CDD" id="cd16438">
    <property type="entry name" value="beta_Kdo_transferase_KpsS_like"/>
    <property type="match status" value="1"/>
</dbReference>
<dbReference type="InterPro" id="IPR007833">
    <property type="entry name" value="Capsule_polysaccharide_synth"/>
</dbReference>
<dbReference type="GO" id="GO:0015774">
    <property type="term" value="P:polysaccharide transport"/>
    <property type="evidence" value="ECO:0007669"/>
    <property type="project" value="InterPro"/>
</dbReference>
<reference evidence="1 2" key="1">
    <citation type="submission" date="2018-10" db="EMBL/GenBank/DDBJ databases">
        <title>Complete Genome Sequence and Transcriptomic Profiles of a Marine Bacterium, Pseudoalteromonas agarivorans Hao 2018.</title>
        <authorList>
            <person name="Hao L."/>
        </authorList>
    </citation>
    <scope>NUCLEOTIDE SEQUENCE [LARGE SCALE GENOMIC DNA]</scope>
    <source>
        <strain evidence="1 2">Hao 2018</strain>
    </source>
</reference>
<dbReference type="EMBL" id="CP033065">
    <property type="protein sequence ID" value="AYM87668.1"/>
    <property type="molecule type" value="Genomic_DNA"/>
</dbReference>
<dbReference type="AlphaFoldDB" id="A0AAD0U125"/>
<dbReference type="InterPro" id="IPR043148">
    <property type="entry name" value="TagF_C"/>
</dbReference>
<evidence type="ECO:0000313" key="2">
    <source>
        <dbReference type="Proteomes" id="UP000279995"/>
    </source>
</evidence>
<proteinExistence type="predicted"/>
<evidence type="ECO:0000313" key="1">
    <source>
        <dbReference type="EMBL" id="AYM87668.1"/>
    </source>
</evidence>
<gene>
    <name evidence="1" type="ORF">D9T18_13690</name>
</gene>
<protein>
    <submittedName>
        <fullName evidence="1">Capsular biosynthesis protein</fullName>
    </submittedName>
</protein>
<dbReference type="SUPFAM" id="SSF53756">
    <property type="entry name" value="UDP-Glycosyltransferase/glycogen phosphorylase"/>
    <property type="match status" value="1"/>
</dbReference>
<dbReference type="GO" id="GO:0000271">
    <property type="term" value="P:polysaccharide biosynthetic process"/>
    <property type="evidence" value="ECO:0007669"/>
    <property type="project" value="InterPro"/>
</dbReference>
<dbReference type="Proteomes" id="UP000279995">
    <property type="component" value="Chromosome I"/>
</dbReference>
<dbReference type="RefSeq" id="WP_121637972.1">
    <property type="nucleotide sequence ID" value="NZ_CP033065.1"/>
</dbReference>
<name>A0AAD0U125_9GAMM</name>
<dbReference type="Pfam" id="PF05159">
    <property type="entry name" value="Capsule_synth"/>
    <property type="match status" value="1"/>
</dbReference>
<accession>A0AAD0U125</accession>
<organism evidence="1 2">
    <name type="scientific">Pseudoalteromonas agarivorans</name>
    <dbReference type="NCBI Taxonomy" id="176102"/>
    <lineage>
        <taxon>Bacteria</taxon>
        <taxon>Pseudomonadati</taxon>
        <taxon>Pseudomonadota</taxon>
        <taxon>Gammaproteobacteria</taxon>
        <taxon>Alteromonadales</taxon>
        <taxon>Pseudoalteromonadaceae</taxon>
        <taxon>Pseudoalteromonas</taxon>
    </lineage>
</organism>
<sequence length="367" mass="41677">MDCQLYVMGAPKLSAIHYLSKAFKVDFNDVINAQLKRKRARNNLWNNALVSAVYKVGLRFFERLRYAKYLALLTEVNPDVMVIWNGNKLPNTTVAMAAKALGIKQFYYENGLLPGTTSLDPQGINFNASLSRDPDFYLNFNANNALNFDAPALVPRENHKKRCDFAAENIPERYIFVPFQVPHDTQLASFSPWIDSMEMLYDEVVSAVKALNDPSLKIVFKEHPSWHKHYTHLYDKDPIALFANGNKTCELIECAEAVITINSTVGLEALLLNKRVITVGQACYNIEGLVKHADTREGLAAQVADVAQGWQFNPQLRDKFFCYLKHVYSVPGVWKHAEEEHIKAIELRFKGADKFAQYSNNVPNELI</sequence>